<protein>
    <submittedName>
        <fullName evidence="1">Uncharacterized protein</fullName>
    </submittedName>
</protein>
<feature type="non-terminal residue" evidence="1">
    <location>
        <position position="57"/>
    </location>
</feature>
<reference evidence="1" key="1">
    <citation type="journal article" date="2023" name="IScience">
        <title>Live-bearing cockroach genome reveals convergent evolutionary mechanisms linked to viviparity in insects and beyond.</title>
        <authorList>
            <person name="Fouks B."/>
            <person name="Harrison M.C."/>
            <person name="Mikhailova A.A."/>
            <person name="Marchal E."/>
            <person name="English S."/>
            <person name="Carruthers M."/>
            <person name="Jennings E.C."/>
            <person name="Chiamaka E.L."/>
            <person name="Frigard R.A."/>
            <person name="Pippel M."/>
            <person name="Attardo G.M."/>
            <person name="Benoit J.B."/>
            <person name="Bornberg-Bauer E."/>
            <person name="Tobe S.S."/>
        </authorList>
    </citation>
    <scope>NUCLEOTIDE SEQUENCE</scope>
    <source>
        <strain evidence="1">Stay&amp;Tobe</strain>
    </source>
</reference>
<keyword evidence="2" id="KW-1185">Reference proteome</keyword>
<evidence type="ECO:0000313" key="1">
    <source>
        <dbReference type="EMBL" id="KAJ9581077.1"/>
    </source>
</evidence>
<dbReference type="AlphaFoldDB" id="A0AAD7ZIQ1"/>
<organism evidence="1 2">
    <name type="scientific">Diploptera punctata</name>
    <name type="common">Pacific beetle cockroach</name>
    <dbReference type="NCBI Taxonomy" id="6984"/>
    <lineage>
        <taxon>Eukaryota</taxon>
        <taxon>Metazoa</taxon>
        <taxon>Ecdysozoa</taxon>
        <taxon>Arthropoda</taxon>
        <taxon>Hexapoda</taxon>
        <taxon>Insecta</taxon>
        <taxon>Pterygota</taxon>
        <taxon>Neoptera</taxon>
        <taxon>Polyneoptera</taxon>
        <taxon>Dictyoptera</taxon>
        <taxon>Blattodea</taxon>
        <taxon>Blaberoidea</taxon>
        <taxon>Blaberidae</taxon>
        <taxon>Diplopterinae</taxon>
        <taxon>Diploptera</taxon>
    </lineage>
</organism>
<gene>
    <name evidence="1" type="ORF">L9F63_023746</name>
</gene>
<accession>A0AAD7ZIQ1</accession>
<dbReference type="EMBL" id="JASPKZ010008038">
    <property type="protein sequence ID" value="KAJ9581077.1"/>
    <property type="molecule type" value="Genomic_DNA"/>
</dbReference>
<sequence>KRTQLQNNCKNPALDNKTIKNQLKLKRMFENIFGTIYDTLGPIQTLRYTTSQVNRYI</sequence>
<reference evidence="1" key="2">
    <citation type="submission" date="2023-05" db="EMBL/GenBank/DDBJ databases">
        <authorList>
            <person name="Fouks B."/>
        </authorList>
    </citation>
    <scope>NUCLEOTIDE SEQUENCE</scope>
    <source>
        <strain evidence="1">Stay&amp;Tobe</strain>
        <tissue evidence="1">Testes</tissue>
    </source>
</reference>
<proteinExistence type="predicted"/>
<evidence type="ECO:0000313" key="2">
    <source>
        <dbReference type="Proteomes" id="UP001233999"/>
    </source>
</evidence>
<name>A0AAD7ZIQ1_DIPPU</name>
<dbReference type="Proteomes" id="UP001233999">
    <property type="component" value="Unassembled WGS sequence"/>
</dbReference>
<comment type="caution">
    <text evidence="1">The sequence shown here is derived from an EMBL/GenBank/DDBJ whole genome shotgun (WGS) entry which is preliminary data.</text>
</comment>
<feature type="non-terminal residue" evidence="1">
    <location>
        <position position="1"/>
    </location>
</feature>